<dbReference type="PANTHER" id="PTHR45915">
    <property type="entry name" value="TRANSCRIPTION INTERMEDIARY FACTOR"/>
    <property type="match status" value="1"/>
</dbReference>
<evidence type="ECO:0000256" key="1">
    <source>
        <dbReference type="ARBA" id="ARBA00004123"/>
    </source>
</evidence>
<dbReference type="InParanoid" id="B4K0A9"/>
<dbReference type="eggNOG" id="KOG1245">
    <property type="taxonomic scope" value="Eukaryota"/>
</dbReference>
<keyword evidence="2" id="KW-0539">Nucleus</keyword>
<evidence type="ECO:0000259" key="3">
    <source>
        <dbReference type="Pfam" id="PF15612"/>
    </source>
</evidence>
<comment type="subcellular location">
    <subcellularLocation>
        <location evidence="1">Nucleus</location>
    </subcellularLocation>
</comment>
<dbReference type="GO" id="GO:0005634">
    <property type="term" value="C:nucleus"/>
    <property type="evidence" value="ECO:0007669"/>
    <property type="project" value="UniProtKB-SubCell"/>
</dbReference>
<dbReference type="Proteomes" id="UP000001070">
    <property type="component" value="Unassembled WGS sequence"/>
</dbReference>
<dbReference type="STRING" id="7222.B4K0A9"/>
<dbReference type="PhylomeDB" id="B4K0A9"/>
<sequence length="124" mass="14462">MYGITVDRERERHVLDHHHVDADTAAHSAKNHEYYQLLHENETWNSSHALKDLPFVARNPTRKTQILAYLCNDLLMNKAVLRQIDVSLETCTQMGKEKYMKDMNIYKHLQTSTGLISTVARRNL</sequence>
<evidence type="ECO:0000313" key="4">
    <source>
        <dbReference type="EMBL" id="EDV93991.1"/>
    </source>
</evidence>
<dbReference type="GO" id="GO:0000785">
    <property type="term" value="C:chromatin"/>
    <property type="evidence" value="ECO:0007669"/>
    <property type="project" value="TreeGrafter"/>
</dbReference>
<dbReference type="PANTHER" id="PTHR45915:SF2">
    <property type="entry name" value="TOUTATIS, ISOFORM E"/>
    <property type="match status" value="1"/>
</dbReference>
<name>B4K0A9_DROGR</name>
<feature type="domain" description="WHIM1" evidence="3">
    <location>
        <begin position="43"/>
        <end position="83"/>
    </location>
</feature>
<evidence type="ECO:0000313" key="5">
    <source>
        <dbReference type="Proteomes" id="UP000001070"/>
    </source>
</evidence>
<dbReference type="EMBL" id="CH916405">
    <property type="protein sequence ID" value="EDV93991.1"/>
    <property type="molecule type" value="Genomic_DNA"/>
</dbReference>
<dbReference type="InterPro" id="IPR028942">
    <property type="entry name" value="WHIM1_dom"/>
</dbReference>
<dbReference type="OrthoDB" id="784962at2759"/>
<organism evidence="5">
    <name type="scientific">Drosophila grimshawi</name>
    <name type="common">Hawaiian fruit fly</name>
    <name type="synonym">Idiomyia grimshawi</name>
    <dbReference type="NCBI Taxonomy" id="7222"/>
    <lineage>
        <taxon>Eukaryota</taxon>
        <taxon>Metazoa</taxon>
        <taxon>Ecdysozoa</taxon>
        <taxon>Arthropoda</taxon>
        <taxon>Hexapoda</taxon>
        <taxon>Insecta</taxon>
        <taxon>Pterygota</taxon>
        <taxon>Neoptera</taxon>
        <taxon>Endopterygota</taxon>
        <taxon>Diptera</taxon>
        <taxon>Brachycera</taxon>
        <taxon>Muscomorpha</taxon>
        <taxon>Ephydroidea</taxon>
        <taxon>Drosophilidae</taxon>
        <taxon>Drosophila</taxon>
        <taxon>Hawaiian Drosophila</taxon>
    </lineage>
</organism>
<dbReference type="Pfam" id="PF15612">
    <property type="entry name" value="WHIM1"/>
    <property type="match status" value="1"/>
</dbReference>
<accession>B4K0A9</accession>
<dbReference type="HOGENOM" id="CLU_149568_0_0_1"/>
<reference evidence="4 5" key="1">
    <citation type="journal article" date="2007" name="Nature">
        <title>Evolution of genes and genomes on the Drosophila phylogeny.</title>
        <authorList>
            <consortium name="Drosophila 12 Genomes Consortium"/>
            <person name="Clark A.G."/>
            <person name="Eisen M.B."/>
            <person name="Smith D.R."/>
            <person name="Bergman C.M."/>
            <person name="Oliver B."/>
            <person name="Markow T.A."/>
            <person name="Kaufman T.C."/>
            <person name="Kellis M."/>
            <person name="Gelbart W."/>
            <person name="Iyer V.N."/>
            <person name="Pollard D.A."/>
            <person name="Sackton T.B."/>
            <person name="Larracuente A.M."/>
            <person name="Singh N.D."/>
            <person name="Abad J.P."/>
            <person name="Abt D.N."/>
            <person name="Adryan B."/>
            <person name="Aguade M."/>
            <person name="Akashi H."/>
            <person name="Anderson W.W."/>
            <person name="Aquadro C.F."/>
            <person name="Ardell D.H."/>
            <person name="Arguello R."/>
            <person name="Artieri C.G."/>
            <person name="Barbash D.A."/>
            <person name="Barker D."/>
            <person name="Barsanti P."/>
            <person name="Batterham P."/>
            <person name="Batzoglou S."/>
            <person name="Begun D."/>
            <person name="Bhutkar A."/>
            <person name="Blanco E."/>
            <person name="Bosak S.A."/>
            <person name="Bradley R.K."/>
            <person name="Brand A.D."/>
            <person name="Brent M.R."/>
            <person name="Brooks A.N."/>
            <person name="Brown R.H."/>
            <person name="Butlin R.K."/>
            <person name="Caggese C."/>
            <person name="Calvi B.R."/>
            <person name="Bernardo de Carvalho A."/>
            <person name="Caspi A."/>
            <person name="Castrezana S."/>
            <person name="Celniker S.E."/>
            <person name="Chang J.L."/>
            <person name="Chapple C."/>
            <person name="Chatterji S."/>
            <person name="Chinwalla A."/>
            <person name="Civetta A."/>
            <person name="Clifton S.W."/>
            <person name="Comeron J.M."/>
            <person name="Costello J.C."/>
            <person name="Coyne J.A."/>
            <person name="Daub J."/>
            <person name="David R.G."/>
            <person name="Delcher A.L."/>
            <person name="Delehaunty K."/>
            <person name="Do C.B."/>
            <person name="Ebling H."/>
            <person name="Edwards K."/>
            <person name="Eickbush T."/>
            <person name="Evans J.D."/>
            <person name="Filipski A."/>
            <person name="Findeiss S."/>
            <person name="Freyhult E."/>
            <person name="Fulton L."/>
            <person name="Fulton R."/>
            <person name="Garcia A.C."/>
            <person name="Gardiner A."/>
            <person name="Garfield D.A."/>
            <person name="Garvin B.E."/>
            <person name="Gibson G."/>
            <person name="Gilbert D."/>
            <person name="Gnerre S."/>
            <person name="Godfrey J."/>
            <person name="Good R."/>
            <person name="Gotea V."/>
            <person name="Gravely B."/>
            <person name="Greenberg A.J."/>
            <person name="Griffiths-Jones S."/>
            <person name="Gross S."/>
            <person name="Guigo R."/>
            <person name="Gustafson E.A."/>
            <person name="Haerty W."/>
            <person name="Hahn M.W."/>
            <person name="Halligan D.L."/>
            <person name="Halpern A.L."/>
            <person name="Halter G.M."/>
            <person name="Han M.V."/>
            <person name="Heger A."/>
            <person name="Hillier L."/>
            <person name="Hinrichs A.S."/>
            <person name="Holmes I."/>
            <person name="Hoskins R.A."/>
            <person name="Hubisz M.J."/>
            <person name="Hultmark D."/>
            <person name="Huntley M.A."/>
            <person name="Jaffe D.B."/>
            <person name="Jagadeeshan S."/>
            <person name="Jeck W.R."/>
            <person name="Johnson J."/>
            <person name="Jones C.D."/>
            <person name="Jordan W.C."/>
            <person name="Karpen G.H."/>
            <person name="Kataoka E."/>
            <person name="Keightley P.D."/>
            <person name="Kheradpour P."/>
            <person name="Kirkness E.F."/>
            <person name="Koerich L.B."/>
            <person name="Kristiansen K."/>
            <person name="Kudrna D."/>
            <person name="Kulathinal R.J."/>
            <person name="Kumar S."/>
            <person name="Kwok R."/>
            <person name="Lander E."/>
            <person name="Langley C.H."/>
            <person name="Lapoint R."/>
            <person name="Lazzaro B.P."/>
            <person name="Lee S.J."/>
            <person name="Levesque L."/>
            <person name="Li R."/>
            <person name="Lin C.F."/>
            <person name="Lin M.F."/>
            <person name="Lindblad-Toh K."/>
            <person name="Llopart A."/>
            <person name="Long M."/>
            <person name="Low L."/>
            <person name="Lozovsky E."/>
            <person name="Lu J."/>
            <person name="Luo M."/>
            <person name="Machado C.A."/>
            <person name="Makalowski W."/>
            <person name="Marzo M."/>
            <person name="Matsuda M."/>
            <person name="Matzkin L."/>
            <person name="McAllister B."/>
            <person name="McBride C.S."/>
            <person name="McKernan B."/>
            <person name="McKernan K."/>
            <person name="Mendez-Lago M."/>
            <person name="Minx P."/>
            <person name="Mollenhauer M.U."/>
            <person name="Montooth K."/>
            <person name="Mount S.M."/>
            <person name="Mu X."/>
            <person name="Myers E."/>
            <person name="Negre B."/>
            <person name="Newfeld S."/>
            <person name="Nielsen R."/>
            <person name="Noor M.A."/>
            <person name="O'Grady P."/>
            <person name="Pachter L."/>
            <person name="Papaceit M."/>
            <person name="Parisi M.J."/>
            <person name="Parisi M."/>
            <person name="Parts L."/>
            <person name="Pedersen J.S."/>
            <person name="Pesole G."/>
            <person name="Phillippy A.M."/>
            <person name="Ponting C.P."/>
            <person name="Pop M."/>
            <person name="Porcelli D."/>
            <person name="Powell J.R."/>
            <person name="Prohaska S."/>
            <person name="Pruitt K."/>
            <person name="Puig M."/>
            <person name="Quesneville H."/>
            <person name="Ram K.R."/>
            <person name="Rand D."/>
            <person name="Rasmussen M.D."/>
            <person name="Reed L.K."/>
            <person name="Reenan R."/>
            <person name="Reily A."/>
            <person name="Remington K.A."/>
            <person name="Rieger T.T."/>
            <person name="Ritchie M.G."/>
            <person name="Robin C."/>
            <person name="Rogers Y.H."/>
            <person name="Rohde C."/>
            <person name="Rozas J."/>
            <person name="Rubenfield M.J."/>
            <person name="Ruiz A."/>
            <person name="Russo S."/>
            <person name="Salzberg S.L."/>
            <person name="Sanchez-Gracia A."/>
            <person name="Saranga D.J."/>
            <person name="Sato H."/>
            <person name="Schaeffer S.W."/>
            <person name="Schatz M.C."/>
            <person name="Schlenke T."/>
            <person name="Schwartz R."/>
            <person name="Segarra C."/>
            <person name="Singh R.S."/>
            <person name="Sirot L."/>
            <person name="Sirota M."/>
            <person name="Sisneros N.B."/>
            <person name="Smith C.D."/>
            <person name="Smith T.F."/>
            <person name="Spieth J."/>
            <person name="Stage D.E."/>
            <person name="Stark A."/>
            <person name="Stephan W."/>
            <person name="Strausberg R.L."/>
            <person name="Strempel S."/>
            <person name="Sturgill D."/>
            <person name="Sutton G."/>
            <person name="Sutton G.G."/>
            <person name="Tao W."/>
            <person name="Teichmann S."/>
            <person name="Tobari Y.N."/>
            <person name="Tomimura Y."/>
            <person name="Tsolas J.M."/>
            <person name="Valente V.L."/>
            <person name="Venter E."/>
            <person name="Venter J.C."/>
            <person name="Vicario S."/>
            <person name="Vieira F.G."/>
            <person name="Vilella A.J."/>
            <person name="Villasante A."/>
            <person name="Walenz B."/>
            <person name="Wang J."/>
            <person name="Wasserman M."/>
            <person name="Watts T."/>
            <person name="Wilson D."/>
            <person name="Wilson R.K."/>
            <person name="Wing R.A."/>
            <person name="Wolfner M.F."/>
            <person name="Wong A."/>
            <person name="Wong G.K."/>
            <person name="Wu C.I."/>
            <person name="Wu G."/>
            <person name="Yamamoto D."/>
            <person name="Yang H.P."/>
            <person name="Yang S.P."/>
            <person name="Yorke J.A."/>
            <person name="Yoshida K."/>
            <person name="Zdobnov E."/>
            <person name="Zhang P."/>
            <person name="Zhang Y."/>
            <person name="Zimin A.V."/>
            <person name="Baldwin J."/>
            <person name="Abdouelleil A."/>
            <person name="Abdulkadir J."/>
            <person name="Abebe A."/>
            <person name="Abera B."/>
            <person name="Abreu J."/>
            <person name="Acer S.C."/>
            <person name="Aftuck L."/>
            <person name="Alexander A."/>
            <person name="An P."/>
            <person name="Anderson E."/>
            <person name="Anderson S."/>
            <person name="Arachi H."/>
            <person name="Azer M."/>
            <person name="Bachantsang P."/>
            <person name="Barry A."/>
            <person name="Bayul T."/>
            <person name="Berlin A."/>
            <person name="Bessette D."/>
            <person name="Bloom T."/>
            <person name="Blye J."/>
            <person name="Boguslavskiy L."/>
            <person name="Bonnet C."/>
            <person name="Boukhgalter B."/>
            <person name="Bourzgui I."/>
            <person name="Brown A."/>
            <person name="Cahill P."/>
            <person name="Channer S."/>
            <person name="Cheshatsang Y."/>
            <person name="Chuda L."/>
            <person name="Citroen M."/>
            <person name="Collymore A."/>
            <person name="Cooke P."/>
            <person name="Costello M."/>
            <person name="D'Aco K."/>
            <person name="Daza R."/>
            <person name="De Haan G."/>
            <person name="DeGray S."/>
            <person name="DeMaso C."/>
            <person name="Dhargay N."/>
            <person name="Dooley K."/>
            <person name="Dooley E."/>
            <person name="Doricent M."/>
            <person name="Dorje P."/>
            <person name="Dorjee K."/>
            <person name="Dupes A."/>
            <person name="Elong R."/>
            <person name="Falk J."/>
            <person name="Farina A."/>
            <person name="Faro S."/>
            <person name="Ferguson D."/>
            <person name="Fisher S."/>
            <person name="Foley C.D."/>
            <person name="Franke A."/>
            <person name="Friedrich D."/>
            <person name="Gadbois L."/>
            <person name="Gearin G."/>
            <person name="Gearin C.R."/>
            <person name="Giannoukos G."/>
            <person name="Goode T."/>
            <person name="Graham J."/>
            <person name="Grandbois E."/>
            <person name="Grewal S."/>
            <person name="Gyaltsen K."/>
            <person name="Hafez N."/>
            <person name="Hagos B."/>
            <person name="Hall J."/>
            <person name="Henson C."/>
            <person name="Hollinger A."/>
            <person name="Honan T."/>
            <person name="Huard M.D."/>
            <person name="Hughes L."/>
            <person name="Hurhula B."/>
            <person name="Husby M.E."/>
            <person name="Kamat A."/>
            <person name="Kanga B."/>
            <person name="Kashin S."/>
            <person name="Khazanovich D."/>
            <person name="Kisner P."/>
            <person name="Lance K."/>
            <person name="Lara M."/>
            <person name="Lee W."/>
            <person name="Lennon N."/>
            <person name="Letendre F."/>
            <person name="LeVine R."/>
            <person name="Lipovsky A."/>
            <person name="Liu X."/>
            <person name="Liu J."/>
            <person name="Liu S."/>
            <person name="Lokyitsang T."/>
            <person name="Lokyitsang Y."/>
            <person name="Lubonja R."/>
            <person name="Lui A."/>
            <person name="MacDonald P."/>
            <person name="Magnisalis V."/>
            <person name="Maru K."/>
            <person name="Matthews C."/>
            <person name="McCusker W."/>
            <person name="McDonough S."/>
            <person name="Mehta T."/>
            <person name="Meldrim J."/>
            <person name="Meneus L."/>
            <person name="Mihai O."/>
            <person name="Mihalev A."/>
            <person name="Mihova T."/>
            <person name="Mittelman R."/>
            <person name="Mlenga V."/>
            <person name="Montmayeur A."/>
            <person name="Mulrain L."/>
            <person name="Navidi A."/>
            <person name="Naylor J."/>
            <person name="Negash T."/>
            <person name="Nguyen T."/>
            <person name="Nguyen N."/>
            <person name="Nicol R."/>
            <person name="Norbu C."/>
            <person name="Norbu N."/>
            <person name="Novod N."/>
            <person name="O'Neill B."/>
            <person name="Osman S."/>
            <person name="Markiewicz E."/>
            <person name="Oyono O.L."/>
            <person name="Patti C."/>
            <person name="Phunkhang P."/>
            <person name="Pierre F."/>
            <person name="Priest M."/>
            <person name="Raghuraman S."/>
            <person name="Rege F."/>
            <person name="Reyes R."/>
            <person name="Rise C."/>
            <person name="Rogov P."/>
            <person name="Ross K."/>
            <person name="Ryan E."/>
            <person name="Settipalli S."/>
            <person name="Shea T."/>
            <person name="Sherpa N."/>
            <person name="Shi L."/>
            <person name="Shih D."/>
            <person name="Sparrow T."/>
            <person name="Spaulding J."/>
            <person name="Stalker J."/>
            <person name="Stange-Thomann N."/>
            <person name="Stavropoulos S."/>
            <person name="Stone C."/>
            <person name="Strader C."/>
            <person name="Tesfaye S."/>
            <person name="Thomson T."/>
            <person name="Thoulutsang Y."/>
            <person name="Thoulutsang D."/>
            <person name="Topham K."/>
            <person name="Topping I."/>
            <person name="Tsamla T."/>
            <person name="Vassiliev H."/>
            <person name="Vo A."/>
            <person name="Wangchuk T."/>
            <person name="Wangdi T."/>
            <person name="Weiand M."/>
            <person name="Wilkinson J."/>
            <person name="Wilson A."/>
            <person name="Yadav S."/>
            <person name="Young G."/>
            <person name="Yu Q."/>
            <person name="Zembek L."/>
            <person name="Zhong D."/>
            <person name="Zimmer A."/>
            <person name="Zwirko Z."/>
            <person name="Jaffe D.B."/>
            <person name="Alvarez P."/>
            <person name="Brockman W."/>
            <person name="Butler J."/>
            <person name="Chin C."/>
            <person name="Gnerre S."/>
            <person name="Grabherr M."/>
            <person name="Kleber M."/>
            <person name="Mauceli E."/>
            <person name="MacCallum I."/>
        </authorList>
    </citation>
    <scope>NUCLEOTIDE SEQUENCE [LARGE SCALE GENOMIC DNA]</scope>
    <source>
        <strain evidence="5">Tucson 15287-2541.00</strain>
    </source>
</reference>
<dbReference type="AlphaFoldDB" id="B4K0A9"/>
<proteinExistence type="predicted"/>
<gene>
    <name evidence="4" type="primary">Dgri\GH23170</name>
    <name evidence="4" type="ORF">Dgri_GH23170</name>
</gene>
<protein>
    <submittedName>
        <fullName evidence="4">GH23170</fullName>
    </submittedName>
</protein>
<keyword evidence="5" id="KW-1185">Reference proteome</keyword>
<evidence type="ECO:0000256" key="2">
    <source>
        <dbReference type="ARBA" id="ARBA00023242"/>
    </source>
</evidence>